<dbReference type="Proteomes" id="UP000007875">
    <property type="component" value="Unassembled WGS sequence"/>
</dbReference>
<keyword evidence="3" id="KW-1185">Reference proteome</keyword>
<dbReference type="HOGENOM" id="CLU_1593963_0_0_1"/>
<proteinExistence type="predicted"/>
<accession>H2Z8U5</accession>
<reference evidence="2" key="3">
    <citation type="submission" date="2025-09" db="UniProtKB">
        <authorList>
            <consortium name="Ensembl"/>
        </authorList>
    </citation>
    <scope>IDENTIFICATION</scope>
</reference>
<name>H2Z8U5_CIOSA</name>
<dbReference type="AlphaFoldDB" id="H2Z8U5"/>
<protein>
    <submittedName>
        <fullName evidence="2">Uncharacterized protein</fullName>
    </submittedName>
</protein>
<dbReference type="InParanoid" id="H2Z8U5"/>
<dbReference type="Ensembl" id="ENSCSAVT00000014171.1">
    <property type="protein sequence ID" value="ENSCSAVP00000014010.1"/>
    <property type="gene ID" value="ENSCSAVG00000008215.1"/>
</dbReference>
<organism evidence="2 3">
    <name type="scientific">Ciona savignyi</name>
    <name type="common">Pacific transparent sea squirt</name>
    <dbReference type="NCBI Taxonomy" id="51511"/>
    <lineage>
        <taxon>Eukaryota</taxon>
        <taxon>Metazoa</taxon>
        <taxon>Chordata</taxon>
        <taxon>Tunicata</taxon>
        <taxon>Ascidiacea</taxon>
        <taxon>Phlebobranchia</taxon>
        <taxon>Cionidae</taxon>
        <taxon>Ciona</taxon>
    </lineage>
</organism>
<reference evidence="2" key="2">
    <citation type="submission" date="2025-08" db="UniProtKB">
        <authorList>
            <consortium name="Ensembl"/>
        </authorList>
    </citation>
    <scope>IDENTIFICATION</scope>
</reference>
<feature type="region of interest" description="Disordered" evidence="1">
    <location>
        <begin position="109"/>
        <end position="147"/>
    </location>
</feature>
<evidence type="ECO:0000256" key="1">
    <source>
        <dbReference type="SAM" id="MobiDB-lite"/>
    </source>
</evidence>
<evidence type="ECO:0000313" key="2">
    <source>
        <dbReference type="Ensembl" id="ENSCSAVP00000014010.1"/>
    </source>
</evidence>
<sequence length="167" mass="18129">MNSIEISSQISDVSLPLPQVRTENHSFQASHFSFNKTMAENTSHVSNSLSFGDLEISDGDLNTSIPPMRNSLTSFCQYQNGSAAHSINMIGSMTPSNSTDKPLNATNGFSPCTEFSTSTSTNQHDSLPTSINTSASIETDSDSGKSANQYGLIRTSITKLKRKFRKH</sequence>
<evidence type="ECO:0000313" key="3">
    <source>
        <dbReference type="Proteomes" id="UP000007875"/>
    </source>
</evidence>
<reference evidence="3" key="1">
    <citation type="submission" date="2003-08" db="EMBL/GenBank/DDBJ databases">
        <authorList>
            <person name="Birren B."/>
            <person name="Nusbaum C."/>
            <person name="Abebe A."/>
            <person name="Abouelleil A."/>
            <person name="Adekoya E."/>
            <person name="Ait-zahra M."/>
            <person name="Allen N."/>
            <person name="Allen T."/>
            <person name="An P."/>
            <person name="Anderson M."/>
            <person name="Anderson S."/>
            <person name="Arachchi H."/>
            <person name="Armbruster J."/>
            <person name="Bachantsang P."/>
            <person name="Baldwin J."/>
            <person name="Barry A."/>
            <person name="Bayul T."/>
            <person name="Blitshsteyn B."/>
            <person name="Bloom T."/>
            <person name="Blye J."/>
            <person name="Boguslavskiy L."/>
            <person name="Borowsky M."/>
            <person name="Boukhgalter B."/>
            <person name="Brunache A."/>
            <person name="Butler J."/>
            <person name="Calixte N."/>
            <person name="Calvo S."/>
            <person name="Camarata J."/>
            <person name="Campo K."/>
            <person name="Chang J."/>
            <person name="Cheshatsang Y."/>
            <person name="Citroen M."/>
            <person name="Collymore A."/>
            <person name="Considine T."/>
            <person name="Cook A."/>
            <person name="Cooke P."/>
            <person name="Corum B."/>
            <person name="Cuomo C."/>
            <person name="David R."/>
            <person name="Dawoe T."/>
            <person name="Degray S."/>
            <person name="Dodge S."/>
            <person name="Dooley K."/>
            <person name="Dorje P."/>
            <person name="Dorjee K."/>
            <person name="Dorris L."/>
            <person name="Duffey N."/>
            <person name="Dupes A."/>
            <person name="Elkins T."/>
            <person name="Engels R."/>
            <person name="Erickson J."/>
            <person name="Farina A."/>
            <person name="Faro S."/>
            <person name="Ferreira P."/>
            <person name="Fischer H."/>
            <person name="Fitzgerald M."/>
            <person name="Foley K."/>
            <person name="Gage D."/>
            <person name="Galagan J."/>
            <person name="Gearin G."/>
            <person name="Gnerre S."/>
            <person name="Gnirke A."/>
            <person name="Goyette A."/>
            <person name="Graham J."/>
            <person name="Grandbois E."/>
            <person name="Gyaltsen K."/>
            <person name="Hafez N."/>
            <person name="Hagopian D."/>
            <person name="Hagos B."/>
            <person name="Hall J."/>
            <person name="Hatcher B."/>
            <person name="Heller A."/>
            <person name="Higgins H."/>
            <person name="Honan T."/>
            <person name="Horn A."/>
            <person name="Houde N."/>
            <person name="Hughes L."/>
            <person name="Hulme W."/>
            <person name="Husby E."/>
            <person name="Iliev I."/>
            <person name="Jaffe D."/>
            <person name="Jones C."/>
            <person name="Kamal M."/>
            <person name="Kamat A."/>
            <person name="Kamvysselis M."/>
            <person name="Karlsson E."/>
            <person name="Kells C."/>
            <person name="Kieu A."/>
            <person name="Kisner P."/>
            <person name="Kodira C."/>
            <person name="Kulbokas E."/>
            <person name="Labutti K."/>
            <person name="Lama D."/>
            <person name="Landers T."/>
            <person name="Leger J."/>
            <person name="Levine S."/>
            <person name="Lewis D."/>
            <person name="Lewis T."/>
            <person name="Lindblad-toh K."/>
            <person name="Liu X."/>
            <person name="Lokyitsang T."/>
            <person name="Lokyitsang Y."/>
            <person name="Lucien O."/>
            <person name="Lui A."/>
            <person name="Ma L.J."/>
            <person name="Mabbitt R."/>
            <person name="Macdonald J."/>
            <person name="Maclean C."/>
            <person name="Major J."/>
            <person name="Manning J."/>
            <person name="Marabella R."/>
            <person name="Maru K."/>
            <person name="Matthews C."/>
            <person name="Mauceli E."/>
            <person name="Mccarthy M."/>
            <person name="Mcdonough S."/>
            <person name="Mcghee T."/>
            <person name="Meldrim J."/>
            <person name="Meneus L."/>
            <person name="Mesirov J."/>
            <person name="Mihalev A."/>
            <person name="Mihova T."/>
            <person name="Mikkelsen T."/>
            <person name="Mlenga V."/>
            <person name="Moru K."/>
            <person name="Mozes J."/>
            <person name="Mulrain L."/>
            <person name="Munson G."/>
            <person name="Naylor J."/>
            <person name="Newes C."/>
            <person name="Nguyen C."/>
            <person name="Nguyen N."/>
            <person name="Nguyen T."/>
            <person name="Nicol R."/>
            <person name="Nielsen C."/>
            <person name="Nizzari M."/>
            <person name="Norbu C."/>
            <person name="Norbu N."/>
            <person name="O'donnell P."/>
            <person name="Okoawo O."/>
            <person name="O'leary S."/>
            <person name="Omotosho B."/>
            <person name="O'neill K."/>
            <person name="Osman S."/>
            <person name="Parker S."/>
            <person name="Perrin D."/>
            <person name="Phunkhang P."/>
            <person name="Piqani B."/>
            <person name="Purcell S."/>
            <person name="Rachupka T."/>
            <person name="Ramasamy U."/>
            <person name="Rameau R."/>
            <person name="Ray V."/>
            <person name="Raymond C."/>
            <person name="Retta R."/>
            <person name="Richardson S."/>
            <person name="Rise C."/>
            <person name="Rodriguez J."/>
            <person name="Rogers J."/>
            <person name="Rogov P."/>
            <person name="Rutman M."/>
            <person name="Schupbach R."/>
            <person name="Seaman C."/>
            <person name="Settipalli S."/>
            <person name="Sharpe T."/>
            <person name="Sheridan J."/>
            <person name="Sherpa N."/>
            <person name="Shi J."/>
            <person name="Smirnov S."/>
            <person name="Smith C."/>
            <person name="Sougnez C."/>
            <person name="Spencer B."/>
            <person name="Stalker J."/>
            <person name="Stange-thomann N."/>
            <person name="Stavropoulos S."/>
            <person name="Stetson K."/>
            <person name="Stone C."/>
            <person name="Stone S."/>
            <person name="Stubbs M."/>
            <person name="Talamas J."/>
            <person name="Tchuinga P."/>
            <person name="Tenzing P."/>
            <person name="Tesfaye S."/>
            <person name="Theodore J."/>
            <person name="Thoulutsang Y."/>
            <person name="Topham K."/>
            <person name="Towey S."/>
            <person name="Tsamla T."/>
            <person name="Tsomo N."/>
            <person name="Vallee D."/>
            <person name="Vassiliev H."/>
            <person name="Venkataraman V."/>
            <person name="Vinson J."/>
            <person name="Vo A."/>
            <person name="Wade C."/>
            <person name="Wang S."/>
            <person name="Wangchuk T."/>
            <person name="Wangdi T."/>
            <person name="Whittaker C."/>
            <person name="Wilkinson J."/>
            <person name="Wu Y."/>
            <person name="Wyman D."/>
            <person name="Yadav S."/>
            <person name="Yang S."/>
            <person name="Yang X."/>
            <person name="Yeager S."/>
            <person name="Yee E."/>
            <person name="Young G."/>
            <person name="Zainoun J."/>
            <person name="Zembeck L."/>
            <person name="Zimmer A."/>
            <person name="Zody M."/>
            <person name="Lander E."/>
        </authorList>
    </citation>
    <scope>NUCLEOTIDE SEQUENCE [LARGE SCALE GENOMIC DNA]</scope>
</reference>